<sequence length="1970" mass="201647">MFHYFSQLKQPAPKAQGFRQSLEKSGALGKLVRGYAAGPAAASAAEREDVKALLCAAALSGAATNTIGATVDTLAAVAAIAEADGGACADVGPVVEALCALVWEQGPAADGAAPAASPENLQKLLAELESAEEGARGGATPRGHRRVAARRRVGRQGAAPAGGRAAGDAGAPPRPRPRWPGPCGRSSPGLEARRSDLDAARGAGGEAAQVAAATAKQAQRDAAAAAEEAAAAARVAALERELEAARRAAAEAKARRGALAEQHARTLALIRSGRDQRGGVGGGRASREGDRPETAGLAEAALGADLYSRHAAAVASLLEAHVAALPDARARAADLRRRLATATKQGEQLRRLGRDAKSADAARRRLEAALAACEGAAERQLAESREVAAGAARRRPRRAGRGRRGRRRQAARRARRRRARAALRELEAGIEALLAGEAGEPATGGAAPGAGAANSGPEPASEATTAPAPAAPGPALRAQLSKVQAQLAARESALAAGMAADAPAAARPALRLELCLLHARAGAAEPKDGAAAPSAEPATQEVDEAPEPAAPRGAHAAGASWPRPTGPDRRRALASTGGGFGFGASPAASNPFGAASSTPAFGAASTATPFGATPGASSSPFGGGSSLFGQTQPAFGAAPATPGFGSPAGGGLFGQQSAPAFGSTPAARGTRSVPWQKTQDTEQTSSGVKLNYNSISCMPQYIHKSHEELRWEDYQDGNKGGGGVASPAAGGGLFGAAAATPAPQTAFGAASGAAFGGAAPFGGAGGGASGVAAERLWGGRNAFASQPAFGGSAFGAAASAPAFGASPVSQPSAFGGTAAPARPAKPATVGSPGVGVFTPREDPRRLFIRDALPSTAAASSSTPSRLGGPAPGAPSPLAALPATPGAFAAAARPLNGAAPAAGPPGGAALPPTLTRAEYYTTPSASELASLAREDPGALAALPEFVVGRRGLGSVRWLEPVDVRGLDLDAIVSISRGSVEVYLEGPDKPPVGTGLNRPAEVTMLRVHKMDRATGQPTADPAALDAFARKLRRVSAEQGARFVSYDAKTGTWRFQVEHFSRYGLVDSDDEEDDDYAEEEDKYEEEEGVFETQFAGGSSNAARGRRLGLGLGSDSDDASIDDAARPMTDDDDDGGGGGSSALSDNAFFDAERRALTFAEGSRRKAAASNDASSGSFFSQAPVLATLASSAGMGASELSDELVRVREGLFGAKRAPSPADAGRAHASPRFAPPQAKTRRAEAPRAARAALERRPAATNWVKRPAALLPPRAGKGIADAGESLALVPAKPQVVTQTNTEPASLADWPRAFGGAFGAKWASGMALASRLGADRASLTRVTSAATGETSDATLLRLHLNHSRAQRADESAWPRWRLRCRRESQLAPLTAEYVAAYGSLASAASSARGPAGRALRDKGDERHGLRRLSSSEADDVDIKNDEEEVSEGGLEAASSRSSDDIIEIVDDDEDDAMVEDSSRATSSAVSEEGTRSLGASTVSVDDDDDDDLDTDEGEQQLLVDFWRRAELSAWLRDRARVDLPRWAALRERGGLACDPSAPARAAALAPSAALVLLTGRQVAAAAAVASGAGDVRLATLISQAGASWPALPGGRGRAAGGLARGGHRPLRRRRARVRAGAAGRERGARGPLVGDDWRRTLGLFVWYGLAPDAPLHEPLERYRRAVERGEAAAPVPLHARGQPGDGEAAQAVRAAPATAAPATDGAWELLQLGVTWRNGGCGPVRGTLVAELLRRLGRPGSWTDDPLDAAPGWHLLTALAGAGVLREDDDGEDEDETPSSSGTPAAWEDPATRRFLEDTLQVPRQRIAAARAGLARAQGRTKDCLAHLLEAGSWQSAHDALCADLAAPWFLDDGEEAEARLRGGLGALRPHAGAIVGYAQGAGLYESHLALRRAFLREALARMGAELAAWVLSDSEEGREEAPPSAQQTLLAAAVPAQPQLHAAWSVRLAAVALTRELEGQRG</sequence>
<feature type="region of interest" description="Disordered" evidence="11">
    <location>
        <begin position="439"/>
        <end position="477"/>
    </location>
</feature>
<dbReference type="GO" id="GO:0051028">
    <property type="term" value="P:mRNA transport"/>
    <property type="evidence" value="ECO:0007669"/>
    <property type="project" value="UniProtKB-KW"/>
</dbReference>
<gene>
    <name evidence="13" type="ORF">QBZ16_003345</name>
</gene>
<evidence type="ECO:0000256" key="7">
    <source>
        <dbReference type="ARBA" id="ARBA00023010"/>
    </source>
</evidence>
<dbReference type="PROSITE" id="PS51434">
    <property type="entry name" value="NUP_C"/>
    <property type="match status" value="1"/>
</dbReference>
<feature type="region of interest" description="Disordered" evidence="11">
    <location>
        <begin position="525"/>
        <end position="578"/>
    </location>
</feature>
<feature type="region of interest" description="Disordered" evidence="11">
    <location>
        <begin position="810"/>
        <end position="838"/>
    </location>
</feature>
<evidence type="ECO:0000256" key="4">
    <source>
        <dbReference type="ARBA" id="ARBA00022813"/>
    </source>
</evidence>
<keyword evidence="4" id="KW-0068">Autocatalytic cleavage</keyword>
<dbReference type="PANTHER" id="PTHR23198:SF6">
    <property type="entry name" value="NUCLEAR PORE COMPLEX PROTEIN NUP98-NUP96"/>
    <property type="match status" value="1"/>
</dbReference>
<dbReference type="InterPro" id="IPR007230">
    <property type="entry name" value="Nup98_auto-Pept-S59_dom"/>
</dbReference>
<evidence type="ECO:0000256" key="8">
    <source>
        <dbReference type="ARBA" id="ARBA00023132"/>
    </source>
</evidence>
<feature type="compositionally biased region" description="Acidic residues" evidence="11">
    <location>
        <begin position="1774"/>
        <end position="1784"/>
    </location>
</feature>
<feature type="compositionally biased region" description="Low complexity" evidence="11">
    <location>
        <begin position="439"/>
        <end position="468"/>
    </location>
</feature>
<evidence type="ECO:0000313" key="13">
    <source>
        <dbReference type="EMBL" id="KAK2078505.1"/>
    </source>
</evidence>
<feature type="region of interest" description="Disordered" evidence="11">
    <location>
        <begin position="1063"/>
        <end position="1140"/>
    </location>
</feature>
<comment type="similarity">
    <text evidence="2">Belongs to the nucleoporin GLFG family.</text>
</comment>
<dbReference type="GO" id="GO:0017056">
    <property type="term" value="F:structural constituent of nuclear pore"/>
    <property type="evidence" value="ECO:0007669"/>
    <property type="project" value="InterPro"/>
</dbReference>
<feature type="compositionally biased region" description="Low complexity" evidence="11">
    <location>
        <begin position="155"/>
        <end position="171"/>
    </location>
</feature>
<feature type="region of interest" description="Disordered" evidence="11">
    <location>
        <begin position="854"/>
        <end position="879"/>
    </location>
</feature>
<dbReference type="SUPFAM" id="SSF82215">
    <property type="entry name" value="C-terminal autoproteolytic domain of nucleoporin nup98"/>
    <property type="match status" value="1"/>
</dbReference>
<dbReference type="GO" id="GO:0003723">
    <property type="term" value="F:RNA binding"/>
    <property type="evidence" value="ECO:0007669"/>
    <property type="project" value="TreeGrafter"/>
</dbReference>
<feature type="region of interest" description="Disordered" evidence="11">
    <location>
        <begin position="381"/>
        <end position="418"/>
    </location>
</feature>
<feature type="region of interest" description="Disordered" evidence="11">
    <location>
        <begin position="615"/>
        <end position="686"/>
    </location>
</feature>
<dbReference type="Gene3D" id="1.10.10.2360">
    <property type="match status" value="1"/>
</dbReference>
<evidence type="ECO:0000259" key="12">
    <source>
        <dbReference type="PROSITE" id="PS51434"/>
    </source>
</evidence>
<evidence type="ECO:0000256" key="6">
    <source>
        <dbReference type="ARBA" id="ARBA00022927"/>
    </source>
</evidence>
<evidence type="ECO:0000256" key="11">
    <source>
        <dbReference type="SAM" id="MobiDB-lite"/>
    </source>
</evidence>
<feature type="region of interest" description="Disordered" evidence="11">
    <location>
        <begin position="1398"/>
        <end position="1502"/>
    </location>
</feature>
<feature type="compositionally biased region" description="Acidic residues" evidence="11">
    <location>
        <begin position="1451"/>
        <end position="1465"/>
    </location>
</feature>
<feature type="domain" description="Peptidase S59" evidence="12">
    <location>
        <begin position="915"/>
        <end position="1057"/>
    </location>
</feature>
<dbReference type="InterPro" id="IPR037665">
    <property type="entry name" value="Nucleoporin_S59-like"/>
</dbReference>
<dbReference type="Gene3D" id="3.30.1610.10">
    <property type="entry name" value="Peptidase S59, nucleoporin"/>
    <property type="match status" value="1"/>
</dbReference>
<feature type="compositionally biased region" description="Low complexity" evidence="11">
    <location>
        <begin position="854"/>
        <end position="868"/>
    </location>
</feature>
<keyword evidence="9" id="KW-0539">Nucleus</keyword>
<feature type="compositionally biased region" description="Acidic residues" evidence="11">
    <location>
        <begin position="1423"/>
        <end position="1437"/>
    </location>
</feature>
<comment type="caution">
    <text evidence="13">The sequence shown here is derived from an EMBL/GenBank/DDBJ whole genome shotgun (WGS) entry which is preliminary data.</text>
</comment>
<dbReference type="GO" id="GO:0044614">
    <property type="term" value="C:nuclear pore cytoplasmic filaments"/>
    <property type="evidence" value="ECO:0007669"/>
    <property type="project" value="TreeGrafter"/>
</dbReference>
<feature type="compositionally biased region" description="Acidic residues" evidence="11">
    <location>
        <begin position="1491"/>
        <end position="1502"/>
    </location>
</feature>
<keyword evidence="3" id="KW-0813">Transport</keyword>
<keyword evidence="6" id="KW-0653">Protein transport</keyword>
<dbReference type="GO" id="GO:0034398">
    <property type="term" value="P:telomere tethering at nuclear periphery"/>
    <property type="evidence" value="ECO:0007669"/>
    <property type="project" value="TreeGrafter"/>
</dbReference>
<feature type="coiled-coil region" evidence="10">
    <location>
        <begin position="215"/>
        <end position="262"/>
    </location>
</feature>
<protein>
    <recommendedName>
        <fullName evidence="12">Peptidase S59 domain-containing protein</fullName>
    </recommendedName>
</protein>
<feature type="compositionally biased region" description="Low complexity" evidence="11">
    <location>
        <begin position="627"/>
        <end position="645"/>
    </location>
</feature>
<dbReference type="Gene3D" id="1.25.40.690">
    <property type="match status" value="1"/>
</dbReference>
<dbReference type="Pfam" id="PF12110">
    <property type="entry name" value="Nup96"/>
    <property type="match status" value="1"/>
</dbReference>
<feature type="compositionally biased region" description="Basic residues" evidence="11">
    <location>
        <begin position="392"/>
        <end position="418"/>
    </location>
</feature>
<dbReference type="Proteomes" id="UP001255856">
    <property type="component" value="Unassembled WGS sequence"/>
</dbReference>
<comment type="subcellular location">
    <subcellularLocation>
        <location evidence="1">Nucleus</location>
        <location evidence="1">Nuclear pore complex</location>
    </subcellularLocation>
</comment>
<feature type="coiled-coil region" evidence="10">
    <location>
        <begin position="325"/>
        <end position="379"/>
    </location>
</feature>
<keyword evidence="14" id="KW-1185">Reference proteome</keyword>
<dbReference type="FunFam" id="1.10.10.2360:FF:000001">
    <property type="entry name" value="Nuclear pore complex protein Nup98-Nup96"/>
    <property type="match status" value="1"/>
</dbReference>
<feature type="region of interest" description="Disordered" evidence="11">
    <location>
        <begin position="270"/>
        <end position="293"/>
    </location>
</feature>
<evidence type="ECO:0000313" key="14">
    <source>
        <dbReference type="Proteomes" id="UP001255856"/>
    </source>
</evidence>
<dbReference type="InterPro" id="IPR036903">
    <property type="entry name" value="Nup98_auto-Pept-S59_dom_sf"/>
</dbReference>
<feature type="compositionally biased region" description="Low complexity" evidence="11">
    <location>
        <begin position="525"/>
        <end position="535"/>
    </location>
</feature>
<evidence type="ECO:0000256" key="5">
    <source>
        <dbReference type="ARBA" id="ARBA00022816"/>
    </source>
</evidence>
<reference evidence="13" key="1">
    <citation type="submission" date="2021-01" db="EMBL/GenBank/DDBJ databases">
        <authorList>
            <person name="Eckstrom K.M.E."/>
        </authorList>
    </citation>
    <scope>NUCLEOTIDE SEQUENCE</scope>
    <source>
        <strain evidence="13">UVCC 0001</strain>
    </source>
</reference>
<accession>A0AAD9IJS6</accession>
<proteinExistence type="inferred from homology"/>
<keyword evidence="5" id="KW-0509">mRNA transport</keyword>
<dbReference type="GO" id="GO:0006606">
    <property type="term" value="P:protein import into nucleus"/>
    <property type="evidence" value="ECO:0007669"/>
    <property type="project" value="TreeGrafter"/>
</dbReference>
<evidence type="ECO:0000256" key="2">
    <source>
        <dbReference type="ARBA" id="ARBA00008926"/>
    </source>
</evidence>
<feature type="compositionally biased region" description="Acidic residues" evidence="11">
    <location>
        <begin position="1064"/>
        <end position="1086"/>
    </location>
</feature>
<feature type="compositionally biased region" description="Low complexity" evidence="11">
    <location>
        <begin position="550"/>
        <end position="559"/>
    </location>
</feature>
<feature type="region of interest" description="Disordered" evidence="11">
    <location>
        <begin position="1209"/>
        <end position="1240"/>
    </location>
</feature>
<dbReference type="PANTHER" id="PTHR23198">
    <property type="entry name" value="NUCLEOPORIN"/>
    <property type="match status" value="1"/>
</dbReference>
<feature type="region of interest" description="Disordered" evidence="11">
    <location>
        <begin position="1774"/>
        <end position="1798"/>
    </location>
</feature>
<dbReference type="EMBL" id="JASFZW010000004">
    <property type="protein sequence ID" value="KAK2078505.1"/>
    <property type="molecule type" value="Genomic_DNA"/>
</dbReference>
<dbReference type="GO" id="GO:0000973">
    <property type="term" value="P:post-transcriptional tethering of RNA polymerase II gene DNA at nuclear periphery"/>
    <property type="evidence" value="ECO:0007669"/>
    <property type="project" value="TreeGrafter"/>
</dbReference>
<dbReference type="Pfam" id="PF04096">
    <property type="entry name" value="Nucleoporin2"/>
    <property type="match status" value="1"/>
</dbReference>
<dbReference type="GO" id="GO:0006405">
    <property type="term" value="P:RNA export from nucleus"/>
    <property type="evidence" value="ECO:0007669"/>
    <property type="project" value="TreeGrafter"/>
</dbReference>
<keyword evidence="8" id="KW-0906">Nuclear pore complex</keyword>
<keyword evidence="10" id="KW-0175">Coiled coil</keyword>
<dbReference type="InterPro" id="IPR021967">
    <property type="entry name" value="Nup98_C"/>
</dbReference>
<feature type="compositionally biased region" description="Basic and acidic residues" evidence="11">
    <location>
        <begin position="1405"/>
        <end position="1414"/>
    </location>
</feature>
<evidence type="ECO:0000256" key="3">
    <source>
        <dbReference type="ARBA" id="ARBA00022448"/>
    </source>
</evidence>
<feature type="compositionally biased region" description="Low complexity" evidence="11">
    <location>
        <begin position="818"/>
        <end position="827"/>
    </location>
</feature>
<feature type="compositionally biased region" description="Basic residues" evidence="11">
    <location>
        <begin position="142"/>
        <end position="154"/>
    </location>
</feature>
<dbReference type="GO" id="GO:0008139">
    <property type="term" value="F:nuclear localization sequence binding"/>
    <property type="evidence" value="ECO:0007669"/>
    <property type="project" value="TreeGrafter"/>
</dbReference>
<feature type="compositionally biased region" description="Polar residues" evidence="11">
    <location>
        <begin position="673"/>
        <end position="686"/>
    </location>
</feature>
<evidence type="ECO:0000256" key="10">
    <source>
        <dbReference type="SAM" id="Coils"/>
    </source>
</evidence>
<evidence type="ECO:0000256" key="1">
    <source>
        <dbReference type="ARBA" id="ARBA00004567"/>
    </source>
</evidence>
<keyword evidence="7" id="KW-0811">Translocation</keyword>
<organism evidence="13 14">
    <name type="scientific">Prototheca wickerhamii</name>
    <dbReference type="NCBI Taxonomy" id="3111"/>
    <lineage>
        <taxon>Eukaryota</taxon>
        <taxon>Viridiplantae</taxon>
        <taxon>Chlorophyta</taxon>
        <taxon>core chlorophytes</taxon>
        <taxon>Trebouxiophyceae</taxon>
        <taxon>Chlorellales</taxon>
        <taxon>Chlorellaceae</taxon>
        <taxon>Prototheca</taxon>
    </lineage>
</organism>
<feature type="region of interest" description="Disordered" evidence="11">
    <location>
        <begin position="132"/>
        <end position="203"/>
    </location>
</feature>
<evidence type="ECO:0000256" key="9">
    <source>
        <dbReference type="ARBA" id="ARBA00023242"/>
    </source>
</evidence>
<name>A0AAD9IJS6_PROWI</name>